<keyword evidence="2" id="KW-1185">Reference proteome</keyword>
<evidence type="ECO:0000313" key="1">
    <source>
        <dbReference type="EMBL" id="KII83555.1"/>
    </source>
</evidence>
<dbReference type="HOGENOM" id="CLU_2729265_0_0_1"/>
<dbReference type="EMBL" id="KN832576">
    <property type="protein sequence ID" value="KII83555.1"/>
    <property type="molecule type" value="Genomic_DNA"/>
</dbReference>
<sequence>FKDQPDATEKEKVSKLVAELRELAVKGQAADASIDAETIRDSRSMIIDTQQVPFGRLRSPIASSRKCQPSAS</sequence>
<reference evidence="1 2" key="1">
    <citation type="submission" date="2014-06" db="EMBL/GenBank/DDBJ databases">
        <title>Evolutionary Origins and Diversification of the Mycorrhizal Mutualists.</title>
        <authorList>
            <consortium name="DOE Joint Genome Institute"/>
            <consortium name="Mycorrhizal Genomics Consortium"/>
            <person name="Kohler A."/>
            <person name="Kuo A."/>
            <person name="Nagy L.G."/>
            <person name="Floudas D."/>
            <person name="Copeland A."/>
            <person name="Barry K.W."/>
            <person name="Cichocki N."/>
            <person name="Veneault-Fourrey C."/>
            <person name="LaButti K."/>
            <person name="Lindquist E.A."/>
            <person name="Lipzen A."/>
            <person name="Lundell T."/>
            <person name="Morin E."/>
            <person name="Murat C."/>
            <person name="Riley R."/>
            <person name="Ohm R."/>
            <person name="Sun H."/>
            <person name="Tunlid A."/>
            <person name="Henrissat B."/>
            <person name="Grigoriev I.V."/>
            <person name="Hibbett D.S."/>
            <person name="Martin F."/>
        </authorList>
    </citation>
    <scope>NUCLEOTIDE SEQUENCE [LARGE SCALE GENOMIC DNA]</scope>
    <source>
        <strain evidence="1 2">FD-325 SS-3</strain>
    </source>
</reference>
<protein>
    <submittedName>
        <fullName evidence="1">Uncharacterized protein</fullName>
    </submittedName>
</protein>
<dbReference type="Proteomes" id="UP000053263">
    <property type="component" value="Unassembled WGS sequence"/>
</dbReference>
<name>A0A0C9SW94_PLICR</name>
<dbReference type="AlphaFoldDB" id="A0A0C9SW94"/>
<dbReference type="OrthoDB" id="2401965at2759"/>
<proteinExistence type="predicted"/>
<organism evidence="1 2">
    <name type="scientific">Plicaturopsis crispa FD-325 SS-3</name>
    <dbReference type="NCBI Taxonomy" id="944288"/>
    <lineage>
        <taxon>Eukaryota</taxon>
        <taxon>Fungi</taxon>
        <taxon>Dikarya</taxon>
        <taxon>Basidiomycota</taxon>
        <taxon>Agaricomycotina</taxon>
        <taxon>Agaricomycetes</taxon>
        <taxon>Agaricomycetidae</taxon>
        <taxon>Amylocorticiales</taxon>
        <taxon>Amylocorticiaceae</taxon>
        <taxon>Plicatura</taxon>
        <taxon>Plicaturopsis crispa</taxon>
    </lineage>
</organism>
<evidence type="ECO:0000313" key="2">
    <source>
        <dbReference type="Proteomes" id="UP000053263"/>
    </source>
</evidence>
<accession>A0A0C9SW94</accession>
<gene>
    <name evidence="1" type="ORF">PLICRDRAFT_180326</name>
</gene>
<feature type="non-terminal residue" evidence="1">
    <location>
        <position position="1"/>
    </location>
</feature>